<evidence type="ECO:0008006" key="4">
    <source>
        <dbReference type="Google" id="ProtNLM"/>
    </source>
</evidence>
<feature type="region of interest" description="Disordered" evidence="1">
    <location>
        <begin position="1198"/>
        <end position="1217"/>
    </location>
</feature>
<feature type="region of interest" description="Disordered" evidence="1">
    <location>
        <begin position="828"/>
        <end position="852"/>
    </location>
</feature>
<feature type="compositionally biased region" description="Polar residues" evidence="1">
    <location>
        <begin position="889"/>
        <end position="901"/>
    </location>
</feature>
<feature type="region of interest" description="Disordered" evidence="1">
    <location>
        <begin position="1027"/>
        <end position="1048"/>
    </location>
</feature>
<feature type="region of interest" description="Disordered" evidence="1">
    <location>
        <begin position="256"/>
        <end position="294"/>
    </location>
</feature>
<feature type="region of interest" description="Disordered" evidence="1">
    <location>
        <begin position="390"/>
        <end position="449"/>
    </location>
</feature>
<reference evidence="2" key="1">
    <citation type="thesis" date="2021" institute="BYU ScholarsArchive" country="Provo, UT, USA">
        <title>Applications of and Algorithms for Genome Assembly and Genomic Analyses with an Emphasis on Marine Teleosts.</title>
        <authorList>
            <person name="Pickett B.D."/>
        </authorList>
    </citation>
    <scope>NUCLEOTIDE SEQUENCE</scope>
    <source>
        <strain evidence="2">HI-2016</strain>
    </source>
</reference>
<protein>
    <recommendedName>
        <fullName evidence="4">UHRF1-binding protein 1</fullName>
    </recommendedName>
</protein>
<evidence type="ECO:0000313" key="2">
    <source>
        <dbReference type="EMBL" id="KAG9335767.1"/>
    </source>
</evidence>
<dbReference type="PANTHER" id="PTHR22774">
    <property type="entry name" value="CHOREIN N-TERMINAL DOMAIN-CONTAINING PROTEIN"/>
    <property type="match status" value="1"/>
</dbReference>
<comment type="caution">
    <text evidence="2">The sequence shown here is derived from an EMBL/GenBank/DDBJ whole genome shotgun (WGS) entry which is preliminary data.</text>
</comment>
<evidence type="ECO:0000313" key="3">
    <source>
        <dbReference type="Proteomes" id="UP000824540"/>
    </source>
</evidence>
<sequence>MCRFTKNLSPDKINLSTLKGEGQLSNLELDEEVLQNMLDLPTWLAVTRVYCNKAAIRIQWTKLKTSPICLFLDKVEVEMRTCEEPRPPNGPSPIAITAGQSEYGFAEKVVEGMSVVINSITIKVQARAFHASFELWQLQGNSLNPKWQRSDLRYTRITDPKRGEVLTFKEINWQSLRIEMDAMESEEQDLGSTPLRLITNQGRIRIALKRRVKDCNVLASKLLFILDDLLWVLTDSQLKAVIHYAKSLSEAMEKSAQQRKSMAAESLQTAPPSPGVHSLWAEPPPPPSGAPSTLSQYFELHDVKESSYHTHISRLDLHICNDSSSLNPDEPQPRGAQGAMQLTFRKLGFDYYPFHRPGDGCRHWERHCGAMDSRAQWAGKLLQEFQRRVEGTGFPGPHSEAPSSARDSPARRAQEGEATPKSSPPDRGQTSRRSSNAPPPNSSPQRTPWKRLRSSCMVVRLDDLDIHQVSTGGRHSKKTQSLLSCNRKALHLADNVPAIHLQFTEYYFPDDPGLPVPCSNLYGQLNGLQLCLDPASLLWMNLFSQGLLRTLEQVKAFYHLQDSGKGDEHVDVRVDTSQLKLVIPLESSILDHPDRPQALSVSAPQASLSNTRHSPHGSRADLQGTYHCFAFPFFQDPAPGPFPRDQSSFNPLPSAFLRHSLESDTDFPLGEKRAPRSQDVWSLSLSRMALSFEGARRGPKGKALPFVEPFAMSVWMCRPAAFKPLLSCPPDSAPDLKGSTSFSNHIDSAPENPGVQGLLKSSTAHDLVTVVKEVEPAGGDSASPSASVHVLAQAISPVKVWLNHYQYVALLRMKDTLARLGAELARDSQWASGKRVAAEEEEEEPPPPPTTLTVCVALLMDAVEAGLLLPPATSDPEVEEARSPEDTDSPSITDSELSPSRTEPGASGGTGPLEDSGIGNGNGTIPSEQEPDGPVEEACEAVEEGEEEAESPALSPPLSPEGIRPLQSRDASSFSLEGELSNALSVTKDATKDALNASLDLTKGALSITKDAFSMLSRGSAMSKMLFSPQARETPQRPEDPAPSPVAGNQRLQAMKHSPSQHSFDSAILDGSLPDDGLSVDSDTSENFIIIADSESGMESMRPDSVPSLPIDPPGHGSPAPGTEGGSSADLSSSLSQSTEDVTQDMASVLLLQLSAVACVVDMKGEDLVVALEAQNLTPKQLGNQRVSELLGGLSLVGASPQRPPAPGPGAPRRGSREAPVVRMRMEMGPAAGRHTPLSESVGFMELRLQGCRAELLASTLSTLGPFLEDELSADLQPMRIHLDQTYITLKDDGPKVYPTAPQPIPVTFSLDRVILERADDGVFCLRASESVTSKPSATSGEGGSASGSEACWERSNCVDSAPPPGSQLRDLSLESQLSDTQAALTRALSDREFLLLEIRKYDPLFSL</sequence>
<dbReference type="Pfam" id="PF24917">
    <property type="entry name" value="BLTP3A_B"/>
    <property type="match status" value="2"/>
</dbReference>
<proteinExistence type="predicted"/>
<dbReference type="OrthoDB" id="43807at2759"/>
<organism evidence="2 3">
    <name type="scientific">Albula glossodonta</name>
    <name type="common">roundjaw bonefish</name>
    <dbReference type="NCBI Taxonomy" id="121402"/>
    <lineage>
        <taxon>Eukaryota</taxon>
        <taxon>Metazoa</taxon>
        <taxon>Chordata</taxon>
        <taxon>Craniata</taxon>
        <taxon>Vertebrata</taxon>
        <taxon>Euteleostomi</taxon>
        <taxon>Actinopterygii</taxon>
        <taxon>Neopterygii</taxon>
        <taxon>Teleostei</taxon>
        <taxon>Albuliformes</taxon>
        <taxon>Albulidae</taxon>
        <taxon>Albula</taxon>
    </lineage>
</organism>
<feature type="region of interest" description="Disordered" evidence="1">
    <location>
        <begin position="871"/>
        <end position="971"/>
    </location>
</feature>
<keyword evidence="3" id="KW-1185">Reference proteome</keyword>
<dbReference type="PANTHER" id="PTHR22774:SF15">
    <property type="entry name" value="BRIDGE-LIKE LIPID TRANSFER PROTEIN FAMILY MEMBER 3A"/>
    <property type="match status" value="1"/>
</dbReference>
<dbReference type="EMBL" id="JAFBMS010000110">
    <property type="protein sequence ID" value="KAG9335767.1"/>
    <property type="molecule type" value="Genomic_DNA"/>
</dbReference>
<name>A0A8T2NH48_9TELE</name>
<accession>A0A8T2NH48</accession>
<feature type="compositionally biased region" description="Low complexity" evidence="1">
    <location>
        <begin position="1126"/>
        <end position="1140"/>
    </location>
</feature>
<feature type="compositionally biased region" description="Acidic residues" evidence="1">
    <location>
        <begin position="929"/>
        <end position="950"/>
    </location>
</feature>
<feature type="region of interest" description="Disordered" evidence="1">
    <location>
        <begin position="1093"/>
        <end position="1140"/>
    </location>
</feature>
<evidence type="ECO:0000256" key="1">
    <source>
        <dbReference type="SAM" id="MobiDB-lite"/>
    </source>
</evidence>
<dbReference type="InterPro" id="IPR026728">
    <property type="entry name" value="BLTP3A/B"/>
</dbReference>
<dbReference type="Proteomes" id="UP000824540">
    <property type="component" value="Unassembled WGS sequence"/>
</dbReference>
<gene>
    <name evidence="2" type="ORF">JZ751_003678</name>
</gene>